<evidence type="ECO:0000256" key="2">
    <source>
        <dbReference type="ARBA" id="ARBA00022448"/>
    </source>
</evidence>
<evidence type="ECO:0000256" key="6">
    <source>
        <dbReference type="ARBA" id="ARBA00022989"/>
    </source>
</evidence>
<dbReference type="AlphaFoldDB" id="A0A238IZK4"/>
<evidence type="ECO:0000256" key="1">
    <source>
        <dbReference type="ARBA" id="ARBA00004651"/>
    </source>
</evidence>
<protein>
    <submittedName>
        <fullName evidence="9">Ribose transport system permease protein RbsC</fullName>
    </submittedName>
</protein>
<reference evidence="9 10" key="1">
    <citation type="submission" date="2017-05" db="EMBL/GenBank/DDBJ databases">
        <authorList>
            <person name="Song R."/>
            <person name="Chenine A.L."/>
            <person name="Ruprecht R.M."/>
        </authorList>
    </citation>
    <scope>NUCLEOTIDE SEQUENCE [LARGE SCALE GENOMIC DNA]</scope>
    <source>
        <strain evidence="9 10">CECT 8489</strain>
    </source>
</reference>
<keyword evidence="2" id="KW-0813">Transport</keyword>
<dbReference type="InterPro" id="IPR001851">
    <property type="entry name" value="ABC_transp_permease"/>
</dbReference>
<feature type="transmembrane region" description="Helical" evidence="8">
    <location>
        <begin position="282"/>
        <end position="301"/>
    </location>
</feature>
<dbReference type="GO" id="GO:0005886">
    <property type="term" value="C:plasma membrane"/>
    <property type="evidence" value="ECO:0007669"/>
    <property type="project" value="UniProtKB-SubCell"/>
</dbReference>
<comment type="subcellular location">
    <subcellularLocation>
        <location evidence="1">Cell membrane</location>
        <topology evidence="1">Multi-pass membrane protein</topology>
    </subcellularLocation>
</comment>
<keyword evidence="7 8" id="KW-0472">Membrane</keyword>
<name>A0A238IZK4_9RHOB</name>
<organism evidence="9 10">
    <name type="scientific">Boseongicola aestuarii</name>
    <dbReference type="NCBI Taxonomy" id="1470561"/>
    <lineage>
        <taxon>Bacteria</taxon>
        <taxon>Pseudomonadati</taxon>
        <taxon>Pseudomonadota</taxon>
        <taxon>Alphaproteobacteria</taxon>
        <taxon>Rhodobacterales</taxon>
        <taxon>Paracoccaceae</taxon>
        <taxon>Boseongicola</taxon>
    </lineage>
</organism>
<evidence type="ECO:0000256" key="8">
    <source>
        <dbReference type="SAM" id="Phobius"/>
    </source>
</evidence>
<evidence type="ECO:0000256" key="7">
    <source>
        <dbReference type="ARBA" id="ARBA00023136"/>
    </source>
</evidence>
<dbReference type="Pfam" id="PF02653">
    <property type="entry name" value="BPD_transp_2"/>
    <property type="match status" value="1"/>
</dbReference>
<keyword evidence="6 8" id="KW-1133">Transmembrane helix</keyword>
<dbReference type="PANTHER" id="PTHR32196">
    <property type="entry name" value="ABC TRANSPORTER PERMEASE PROTEIN YPHD-RELATED-RELATED"/>
    <property type="match status" value="1"/>
</dbReference>
<feature type="transmembrane region" description="Helical" evidence="8">
    <location>
        <begin position="189"/>
        <end position="212"/>
    </location>
</feature>
<dbReference type="OrthoDB" id="9808136at2"/>
<dbReference type="EMBL" id="FXXQ01000005">
    <property type="protein sequence ID" value="SMX23826.1"/>
    <property type="molecule type" value="Genomic_DNA"/>
</dbReference>
<feature type="transmembrane region" description="Helical" evidence="8">
    <location>
        <begin position="241"/>
        <end position="262"/>
    </location>
</feature>
<keyword evidence="10" id="KW-1185">Reference proteome</keyword>
<feature type="transmembrane region" description="Helical" evidence="8">
    <location>
        <begin position="56"/>
        <end position="75"/>
    </location>
</feature>
<sequence>MTDVTASTGETPNLVQRIRRDYSPLVIGMVGLFLLVFVAGAAFTDDFLTWFNVKTIIRDAALVGIMAIGLTFVTLSGNFFLLSMKEIAALSIICFATLMSADWNQWGTIDADPTSWSLFMTFLVAFTATMIIATIAGALQGALIGLGGNPIVVTLGAAGLFFGIGSWWSDNLVVSYRRPHGAEWLGTGSFIGDIPNITVAFVIIAVVAELVLRYTTFGRQVYLVGANRAAGRATGHENFGMAIKCCIIASVCAAFVAVAFSGQVSSAHVNYFSSEFGSSGDMTIMVIAIVMVGGNSIMGGYGSTLRTSLGAIFISSIDNMMVLNGFNSGARVLAVGLMIVFSIIVFALVRRGSRAVE</sequence>
<dbReference type="Proteomes" id="UP000201838">
    <property type="component" value="Unassembled WGS sequence"/>
</dbReference>
<accession>A0A238IZK4</accession>
<evidence type="ECO:0000256" key="3">
    <source>
        <dbReference type="ARBA" id="ARBA00022475"/>
    </source>
</evidence>
<feature type="transmembrane region" description="Helical" evidence="8">
    <location>
        <begin position="332"/>
        <end position="349"/>
    </location>
</feature>
<dbReference type="RefSeq" id="WP_093973793.1">
    <property type="nucleotide sequence ID" value="NZ_FXXQ01000005.1"/>
</dbReference>
<evidence type="ECO:0000313" key="9">
    <source>
        <dbReference type="EMBL" id="SMX23826.1"/>
    </source>
</evidence>
<dbReference type="PANTHER" id="PTHR32196:SF21">
    <property type="entry name" value="ABC TRANSPORTER PERMEASE PROTEIN YPHD-RELATED"/>
    <property type="match status" value="1"/>
</dbReference>
<feature type="transmembrane region" description="Helical" evidence="8">
    <location>
        <begin position="118"/>
        <end position="139"/>
    </location>
</feature>
<evidence type="ECO:0000256" key="4">
    <source>
        <dbReference type="ARBA" id="ARBA00022519"/>
    </source>
</evidence>
<gene>
    <name evidence="9" type="primary">rbsC_4</name>
    <name evidence="9" type="ORF">BOA8489_01939</name>
</gene>
<dbReference type="CDD" id="cd06579">
    <property type="entry name" value="TM_PBP1_transp_AraH_like"/>
    <property type="match status" value="1"/>
</dbReference>
<keyword evidence="5 8" id="KW-0812">Transmembrane</keyword>
<feature type="transmembrane region" description="Helical" evidence="8">
    <location>
        <begin position="25"/>
        <end position="44"/>
    </location>
</feature>
<evidence type="ECO:0000313" key="10">
    <source>
        <dbReference type="Proteomes" id="UP000201838"/>
    </source>
</evidence>
<feature type="transmembrane region" description="Helical" evidence="8">
    <location>
        <begin position="151"/>
        <end position="169"/>
    </location>
</feature>
<keyword evidence="4" id="KW-0997">Cell inner membrane</keyword>
<proteinExistence type="predicted"/>
<keyword evidence="3" id="KW-1003">Cell membrane</keyword>
<dbReference type="GO" id="GO:0022857">
    <property type="term" value="F:transmembrane transporter activity"/>
    <property type="evidence" value="ECO:0007669"/>
    <property type="project" value="InterPro"/>
</dbReference>
<feature type="transmembrane region" description="Helical" evidence="8">
    <location>
        <begin position="87"/>
        <end position="106"/>
    </location>
</feature>
<evidence type="ECO:0000256" key="5">
    <source>
        <dbReference type="ARBA" id="ARBA00022692"/>
    </source>
</evidence>